<feature type="site" description="Catalytically relevant" evidence="6">
    <location>
        <position position="156"/>
    </location>
</feature>
<organism evidence="10 11">
    <name type="scientific">Minwuia thermotolerans</name>
    <dbReference type="NCBI Taxonomy" id="2056226"/>
    <lineage>
        <taxon>Bacteria</taxon>
        <taxon>Pseudomonadati</taxon>
        <taxon>Pseudomonadota</taxon>
        <taxon>Alphaproteobacteria</taxon>
        <taxon>Minwuiales</taxon>
        <taxon>Minwuiaceae</taxon>
        <taxon>Minwuia</taxon>
    </lineage>
</organism>
<gene>
    <name evidence="10" type="ORF">CVT23_00250</name>
</gene>
<evidence type="ECO:0000256" key="6">
    <source>
        <dbReference type="PIRSR" id="PIRSR004692-3"/>
    </source>
</evidence>
<evidence type="ECO:0000256" key="7">
    <source>
        <dbReference type="PROSITE-ProRule" id="PRU00703"/>
    </source>
</evidence>
<dbReference type="GO" id="GO:0097367">
    <property type="term" value="F:carbohydrate derivative binding"/>
    <property type="evidence" value="ECO:0007669"/>
    <property type="project" value="InterPro"/>
</dbReference>
<comment type="similarity">
    <text evidence="1 4">Belongs to the SIS family. GutQ/KpsF subfamily.</text>
</comment>
<dbReference type="InterPro" id="IPR000644">
    <property type="entry name" value="CBS_dom"/>
</dbReference>
<dbReference type="NCBIfam" id="TIGR00393">
    <property type="entry name" value="kpsF"/>
    <property type="match status" value="1"/>
</dbReference>
<keyword evidence="5" id="KW-0479">Metal-binding</keyword>
<dbReference type="InterPro" id="IPR001347">
    <property type="entry name" value="SIS_dom"/>
</dbReference>
<feature type="domain" description="SIS" evidence="9">
    <location>
        <begin position="45"/>
        <end position="188"/>
    </location>
</feature>
<dbReference type="PANTHER" id="PTHR42745:SF1">
    <property type="entry name" value="ARABINOSE 5-PHOSPHATE ISOMERASE KDSD"/>
    <property type="match status" value="1"/>
</dbReference>
<dbReference type="OrthoDB" id="9762536at2"/>
<dbReference type="SUPFAM" id="SSF53697">
    <property type="entry name" value="SIS domain"/>
    <property type="match status" value="1"/>
</dbReference>
<keyword evidence="5" id="KW-0862">Zinc</keyword>
<dbReference type="Pfam" id="PF01380">
    <property type="entry name" value="SIS"/>
    <property type="match status" value="1"/>
</dbReference>
<dbReference type="Gene3D" id="3.10.580.10">
    <property type="entry name" value="CBS-domain"/>
    <property type="match status" value="1"/>
</dbReference>
<feature type="domain" description="CBS" evidence="8">
    <location>
        <begin position="213"/>
        <end position="271"/>
    </location>
</feature>
<dbReference type="GO" id="GO:0005975">
    <property type="term" value="P:carbohydrate metabolic process"/>
    <property type="evidence" value="ECO:0007669"/>
    <property type="project" value="InterPro"/>
</dbReference>
<evidence type="ECO:0000256" key="2">
    <source>
        <dbReference type="ARBA" id="ARBA00022737"/>
    </source>
</evidence>
<evidence type="ECO:0000256" key="1">
    <source>
        <dbReference type="ARBA" id="ARBA00008165"/>
    </source>
</evidence>
<dbReference type="GO" id="GO:0046872">
    <property type="term" value="F:metal ion binding"/>
    <property type="evidence" value="ECO:0007669"/>
    <property type="project" value="UniProtKB-KW"/>
</dbReference>
<evidence type="ECO:0000256" key="3">
    <source>
        <dbReference type="ARBA" id="ARBA00023122"/>
    </source>
</evidence>
<dbReference type="EMBL" id="PHIG01000004">
    <property type="protein sequence ID" value="PJK31524.1"/>
    <property type="molecule type" value="Genomic_DNA"/>
</dbReference>
<feature type="site" description="Catalytically relevant" evidence="6">
    <location>
        <position position="197"/>
    </location>
</feature>
<comment type="caution">
    <text evidence="10">The sequence shown here is derived from an EMBL/GenBank/DDBJ whole genome shotgun (WGS) entry which is preliminary data.</text>
</comment>
<reference evidence="10 11" key="1">
    <citation type="submission" date="2017-11" db="EMBL/GenBank/DDBJ databases">
        <title>Draft genome sequence of Rhizobiales bacterium SY3-13.</title>
        <authorList>
            <person name="Sun C."/>
        </authorList>
    </citation>
    <scope>NUCLEOTIDE SEQUENCE [LARGE SCALE GENOMIC DNA]</scope>
    <source>
        <strain evidence="10 11">SY3-13</strain>
    </source>
</reference>
<keyword evidence="10" id="KW-0413">Isomerase</keyword>
<dbReference type="PROSITE" id="PS51464">
    <property type="entry name" value="SIS"/>
    <property type="match status" value="1"/>
</dbReference>
<dbReference type="AlphaFoldDB" id="A0A2M9G738"/>
<protein>
    <submittedName>
        <fullName evidence="10">KpsF/GutQ family sugar-phosphate isomerase</fullName>
    </submittedName>
</protein>
<feature type="domain" description="CBS" evidence="8">
    <location>
        <begin position="280"/>
        <end position="331"/>
    </location>
</feature>
<keyword evidence="3 7" id="KW-0129">CBS domain</keyword>
<keyword evidence="11" id="KW-1185">Reference proteome</keyword>
<dbReference type="GO" id="GO:1901135">
    <property type="term" value="P:carbohydrate derivative metabolic process"/>
    <property type="evidence" value="ECO:0007669"/>
    <property type="project" value="InterPro"/>
</dbReference>
<dbReference type="PIRSF" id="PIRSF004692">
    <property type="entry name" value="KdsD_KpsF"/>
    <property type="match status" value="1"/>
</dbReference>
<feature type="binding site" evidence="5">
    <location>
        <position position="86"/>
    </location>
    <ligand>
        <name>Zn(2+)</name>
        <dbReference type="ChEBI" id="CHEBI:29105"/>
    </ligand>
</feature>
<feature type="site" description="Catalytically relevant" evidence="6">
    <location>
        <position position="63"/>
    </location>
</feature>
<dbReference type="Gene3D" id="3.40.50.10490">
    <property type="entry name" value="Glucose-6-phosphate isomerase like protein, domain 1"/>
    <property type="match status" value="1"/>
</dbReference>
<dbReference type="InterPro" id="IPR004800">
    <property type="entry name" value="KdsD/KpsF-type"/>
</dbReference>
<dbReference type="GO" id="GO:0019146">
    <property type="term" value="F:arabinose-5-phosphate isomerase activity"/>
    <property type="evidence" value="ECO:0007669"/>
    <property type="project" value="UniProtKB-ARBA"/>
</dbReference>
<accession>A0A2M9G738</accession>
<dbReference type="FunFam" id="3.40.50.10490:FF:000011">
    <property type="entry name" value="Arabinose 5-phosphate isomerase"/>
    <property type="match status" value="1"/>
</dbReference>
<feature type="site" description="Catalytically relevant" evidence="6">
    <location>
        <position position="115"/>
    </location>
</feature>
<dbReference type="InterPro" id="IPR046348">
    <property type="entry name" value="SIS_dom_sf"/>
</dbReference>
<dbReference type="CDD" id="cd04604">
    <property type="entry name" value="CBS_pair_SIS_assoc"/>
    <property type="match status" value="1"/>
</dbReference>
<dbReference type="Proteomes" id="UP000229498">
    <property type="component" value="Unassembled WGS sequence"/>
</dbReference>
<dbReference type="PROSITE" id="PS51371">
    <property type="entry name" value="CBS"/>
    <property type="match status" value="2"/>
</dbReference>
<dbReference type="RefSeq" id="WP_109794350.1">
    <property type="nucleotide sequence ID" value="NZ_PHIG01000004.1"/>
</dbReference>
<evidence type="ECO:0000256" key="5">
    <source>
        <dbReference type="PIRSR" id="PIRSR004692-2"/>
    </source>
</evidence>
<keyword evidence="2" id="KW-0677">Repeat</keyword>
<sequence>MADQTRPGIPAASEDIVDVGRRVIETEAAALSALADSLGQPFRKAVGLILETQGRVIVTGMGKSGHVARKIAATMASTGTPAYFVHPGEASHGDLGMVTAADIMICLSNSGETSELADMLDFAALNDISVIAMVGREKSSLGDAADVALVAPPVEEACPNRLAPTTSTTMMLALGDALAVALLDQRRFTADDFRRFHPGGKLGRKLLKVDDLMHTGERMPLVEEGTGMSDALIVMTRKSLGCVGIVDGEGVLSGLITDGDLRRGMEEKRDLLACRVEDVMTRNPLTLPLGAMAAEAVGHMNRRKITSLFIVDGSRPAGLVHIHDCLRTGVQ</sequence>
<evidence type="ECO:0000313" key="10">
    <source>
        <dbReference type="EMBL" id="PJK31524.1"/>
    </source>
</evidence>
<dbReference type="InterPro" id="IPR035474">
    <property type="entry name" value="SIS_Kpsf"/>
</dbReference>
<dbReference type="InterPro" id="IPR050986">
    <property type="entry name" value="GutQ/KpsF_isomerases"/>
</dbReference>
<name>A0A2M9G738_9PROT</name>
<dbReference type="InterPro" id="IPR046342">
    <property type="entry name" value="CBS_dom_sf"/>
</dbReference>
<dbReference type="Pfam" id="PF00571">
    <property type="entry name" value="CBS"/>
    <property type="match status" value="2"/>
</dbReference>
<proteinExistence type="inferred from homology"/>
<evidence type="ECO:0000313" key="11">
    <source>
        <dbReference type="Proteomes" id="UP000229498"/>
    </source>
</evidence>
<evidence type="ECO:0000259" key="8">
    <source>
        <dbReference type="PROSITE" id="PS51371"/>
    </source>
</evidence>
<evidence type="ECO:0000259" key="9">
    <source>
        <dbReference type="PROSITE" id="PS51464"/>
    </source>
</evidence>
<evidence type="ECO:0000256" key="4">
    <source>
        <dbReference type="PIRNR" id="PIRNR004692"/>
    </source>
</evidence>
<dbReference type="CDD" id="cd05014">
    <property type="entry name" value="SIS_Kpsf"/>
    <property type="match status" value="1"/>
</dbReference>
<dbReference type="PANTHER" id="PTHR42745">
    <property type="match status" value="1"/>
</dbReference>